<feature type="chain" id="PRO_5029825282" description="Cnidarian restricted protein" evidence="1">
    <location>
        <begin position="18"/>
        <end position="296"/>
    </location>
</feature>
<dbReference type="RefSeq" id="XP_066933552.1">
    <property type="nucleotide sequence ID" value="XM_067077451.1"/>
</dbReference>
<dbReference type="AlphaFoldDB" id="A0A7M6DPP1"/>
<protein>
    <recommendedName>
        <fullName evidence="4">Cnidarian restricted protein</fullName>
    </recommendedName>
</protein>
<proteinExistence type="predicted"/>
<keyword evidence="3" id="KW-1185">Reference proteome</keyword>
<evidence type="ECO:0000256" key="1">
    <source>
        <dbReference type="SAM" id="SignalP"/>
    </source>
</evidence>
<sequence>MKGLGILLFLVTCRVQGRPKSHNHFHNKNHKKYVIEVQDHQQAIKYADPLSDLEETVRRGINDPYNDRNFFMNNVNEEFFQNGGSSNIHKTPERAFNPNTLSRQQIQSTSHVFNLTPQRIINENSFKSNNIIERPRPMVARQENARKNTGIPRAQNTILSLLNEYKLRNLQSRPVKTFIRQSQPNVEHVNPLTGLPENLEDKAYGAVTSIESVGDDVPKQPSSVVIDLNAARRRQSINNKQKLSPRHFGAKLPSPKTNNLSLMAGTLGSNFDQIQSFLQADDILRKKFDNSNLGPL</sequence>
<dbReference type="EnsemblMetazoa" id="CLYHEMT020518.1">
    <property type="protein sequence ID" value="CLYHEMP020518.1"/>
    <property type="gene ID" value="CLYHEMG020518"/>
</dbReference>
<name>A0A7M6DPP1_9CNID</name>
<dbReference type="OrthoDB" id="10667038at2759"/>
<evidence type="ECO:0000313" key="2">
    <source>
        <dbReference type="EnsemblMetazoa" id="CLYHEMP020518.1"/>
    </source>
</evidence>
<keyword evidence="1" id="KW-0732">Signal</keyword>
<feature type="signal peptide" evidence="1">
    <location>
        <begin position="1"/>
        <end position="17"/>
    </location>
</feature>
<dbReference type="GeneID" id="136821214"/>
<accession>A0A7M6DPP1</accession>
<reference evidence="2" key="1">
    <citation type="submission" date="2021-01" db="UniProtKB">
        <authorList>
            <consortium name="EnsemblMetazoa"/>
        </authorList>
    </citation>
    <scope>IDENTIFICATION</scope>
</reference>
<evidence type="ECO:0008006" key="4">
    <source>
        <dbReference type="Google" id="ProtNLM"/>
    </source>
</evidence>
<evidence type="ECO:0000313" key="3">
    <source>
        <dbReference type="Proteomes" id="UP000594262"/>
    </source>
</evidence>
<organism evidence="2 3">
    <name type="scientific">Clytia hemisphaerica</name>
    <dbReference type="NCBI Taxonomy" id="252671"/>
    <lineage>
        <taxon>Eukaryota</taxon>
        <taxon>Metazoa</taxon>
        <taxon>Cnidaria</taxon>
        <taxon>Hydrozoa</taxon>
        <taxon>Hydroidolina</taxon>
        <taxon>Leptothecata</taxon>
        <taxon>Obeliida</taxon>
        <taxon>Clytiidae</taxon>
        <taxon>Clytia</taxon>
    </lineage>
</organism>
<dbReference type="Proteomes" id="UP000594262">
    <property type="component" value="Unplaced"/>
</dbReference>